<protein>
    <submittedName>
        <fullName evidence="2">YdbL family protein</fullName>
    </submittedName>
</protein>
<sequence>MRKRLLTAALAFGLFSSSALALTLGEAREQGRVGETLNGYLAPLRQDKETLELVKQINAARSESYQQLADDNNLPVDEVAKMAGQKLVSRAQPGEYVQGLNGKWLRK</sequence>
<dbReference type="Pfam" id="PF07027">
    <property type="entry name" value="DUF1318"/>
    <property type="match status" value="1"/>
</dbReference>
<keyword evidence="1" id="KW-0732">Signal</keyword>
<dbReference type="PIRSF" id="PIRSF025560">
    <property type="entry name" value="UCP025560"/>
    <property type="match status" value="1"/>
</dbReference>
<evidence type="ECO:0000313" key="2">
    <source>
        <dbReference type="EMBL" id="HAT1608122.1"/>
    </source>
</evidence>
<feature type="signal peptide" evidence="1">
    <location>
        <begin position="1"/>
        <end position="21"/>
    </location>
</feature>
<feature type="chain" id="PRO_5042951386" evidence="1">
    <location>
        <begin position="22"/>
        <end position="107"/>
    </location>
</feature>
<accession>A0AAN5L2T1</accession>
<proteinExistence type="predicted"/>
<name>A0AAN5L2T1_RAOPL</name>
<dbReference type="AlphaFoldDB" id="A0AAN5L2T1"/>
<dbReference type="InterPro" id="IPR008309">
    <property type="entry name" value="YdbL"/>
</dbReference>
<gene>
    <name evidence="2" type="ORF">I8Y23_004488</name>
</gene>
<dbReference type="EMBL" id="DACSEA010000025">
    <property type="protein sequence ID" value="HAT1608122.1"/>
    <property type="molecule type" value="Genomic_DNA"/>
</dbReference>
<organism evidence="2 3">
    <name type="scientific">Raoultella planticola</name>
    <name type="common">Klebsiella planticola</name>
    <dbReference type="NCBI Taxonomy" id="575"/>
    <lineage>
        <taxon>Bacteria</taxon>
        <taxon>Pseudomonadati</taxon>
        <taxon>Pseudomonadota</taxon>
        <taxon>Gammaproteobacteria</taxon>
        <taxon>Enterobacterales</taxon>
        <taxon>Enterobacteriaceae</taxon>
        <taxon>Klebsiella/Raoultella group</taxon>
        <taxon>Raoultella</taxon>
    </lineage>
</organism>
<evidence type="ECO:0000256" key="1">
    <source>
        <dbReference type="SAM" id="SignalP"/>
    </source>
</evidence>
<reference evidence="2" key="2">
    <citation type="submission" date="2020-11" db="EMBL/GenBank/DDBJ databases">
        <authorList>
            <consortium name="NCBI Pathogen Detection Project"/>
        </authorList>
    </citation>
    <scope>NUCLEOTIDE SEQUENCE</scope>
    <source>
        <strain evidence="2">MISC063</strain>
    </source>
</reference>
<evidence type="ECO:0000313" key="3">
    <source>
        <dbReference type="Proteomes" id="UP000864422"/>
    </source>
</evidence>
<reference evidence="2" key="1">
    <citation type="journal article" date="2018" name="Genome Biol.">
        <title>SKESA: strategic k-mer extension for scrupulous assemblies.</title>
        <authorList>
            <person name="Souvorov A."/>
            <person name="Agarwala R."/>
            <person name="Lipman D.J."/>
        </authorList>
    </citation>
    <scope>NUCLEOTIDE SEQUENCE</scope>
    <source>
        <strain evidence="2">MISC063</strain>
    </source>
</reference>
<dbReference type="RefSeq" id="WP_032700050.1">
    <property type="nucleotide sequence ID" value="NZ_ABZSJN020000002.1"/>
</dbReference>
<dbReference type="Proteomes" id="UP000864422">
    <property type="component" value="Unassembled WGS sequence"/>
</dbReference>
<comment type="caution">
    <text evidence="2">The sequence shown here is derived from an EMBL/GenBank/DDBJ whole genome shotgun (WGS) entry which is preliminary data.</text>
</comment>